<evidence type="ECO:0000313" key="2">
    <source>
        <dbReference type="EMBL" id="OUQ67118.1"/>
    </source>
</evidence>
<dbReference type="EMBL" id="NFLW01000024">
    <property type="protein sequence ID" value="OUQ67118.1"/>
    <property type="molecule type" value="Genomic_DNA"/>
</dbReference>
<feature type="transmembrane region" description="Helical" evidence="1">
    <location>
        <begin position="74"/>
        <end position="94"/>
    </location>
</feature>
<dbReference type="Proteomes" id="UP000196036">
    <property type="component" value="Unassembled WGS sequence"/>
</dbReference>
<protein>
    <submittedName>
        <fullName evidence="2">Uncharacterized protein</fullName>
    </submittedName>
</protein>
<dbReference type="RefSeq" id="WP_087318386.1">
    <property type="nucleotide sequence ID" value="NZ_AP031409.1"/>
</dbReference>
<proteinExistence type="predicted"/>
<evidence type="ECO:0000256" key="1">
    <source>
        <dbReference type="SAM" id="Phobius"/>
    </source>
</evidence>
<accession>A0A1Y4VCA4</accession>
<name>A0A1Y4VCA4_9BACE</name>
<evidence type="ECO:0000313" key="3">
    <source>
        <dbReference type="Proteomes" id="UP000196036"/>
    </source>
</evidence>
<dbReference type="AlphaFoldDB" id="A0A1Y4VCA4"/>
<comment type="caution">
    <text evidence="2">The sequence shown here is derived from an EMBL/GenBank/DDBJ whole genome shotgun (WGS) entry which is preliminary data.</text>
</comment>
<keyword evidence="1" id="KW-0812">Transmembrane</keyword>
<organism evidence="2 3">
    <name type="scientific">Bacteroides xylanisolvens</name>
    <dbReference type="NCBI Taxonomy" id="371601"/>
    <lineage>
        <taxon>Bacteria</taxon>
        <taxon>Pseudomonadati</taxon>
        <taxon>Bacteroidota</taxon>
        <taxon>Bacteroidia</taxon>
        <taxon>Bacteroidales</taxon>
        <taxon>Bacteroidaceae</taxon>
        <taxon>Bacteroides</taxon>
    </lineage>
</organism>
<reference evidence="3" key="1">
    <citation type="submission" date="2017-04" db="EMBL/GenBank/DDBJ databases">
        <title>Function of individual gut microbiota members based on whole genome sequencing of pure cultures obtained from chicken caecum.</title>
        <authorList>
            <person name="Medvecky M."/>
            <person name="Cejkova D."/>
            <person name="Polansky O."/>
            <person name="Karasova D."/>
            <person name="Kubasova T."/>
            <person name="Cizek A."/>
            <person name="Rychlik I."/>
        </authorList>
    </citation>
    <scope>NUCLEOTIDE SEQUENCE [LARGE SCALE GENOMIC DNA]</scope>
    <source>
        <strain evidence="3">An109</strain>
    </source>
</reference>
<keyword evidence="1" id="KW-1133">Transmembrane helix</keyword>
<sequence>MKEETLNKIDRYLRGEMTEREKNAFENILAGDDALRQRVELMKDIIDAVETRAMKEHLVALDVVRSKRNQVYKIGRIVSVLAACLVLAVFFFHVGDDHLSIPVSIPSDLGMYQRGGTHTQNVVKLLNDSQYDEALILVDSLRIVYRSEDSLVLAKKIKTEEDVYIHECDSIVLYQLEWLRIQSLIGQKKYNEVRESLEQYRLQEGDYRDKADSLWMLLR</sequence>
<gene>
    <name evidence="2" type="ORF">B5E52_12950</name>
</gene>
<keyword evidence="1" id="KW-0472">Membrane</keyword>